<evidence type="ECO:0000313" key="6">
    <source>
        <dbReference type="EMBL" id="NEY82898.1"/>
    </source>
</evidence>
<comment type="caution">
    <text evidence="6">The sequence shown here is derived from an EMBL/GenBank/DDBJ whole genome shotgun (WGS) entry which is preliminary data.</text>
</comment>
<evidence type="ECO:0000313" key="5">
    <source>
        <dbReference type="EMBL" id="MBA4538535.1"/>
    </source>
</evidence>
<keyword evidence="4" id="KW-0819">tRNA processing</keyword>
<comment type="function">
    <text evidence="4">Catalyzes the methylation of 5-hydroxyuridine (ho5U) to form 5-methoxyuridine (mo5U) at position 34 in tRNAs.</text>
</comment>
<reference evidence="6 7" key="1">
    <citation type="submission" date="2020-02" db="EMBL/GenBank/DDBJ databases">
        <title>Bacillus aquiflavi sp. nov., isolated from yellow water of strong flavor Chinese baijiu in Yibin region of China.</title>
        <authorList>
            <person name="Xie J."/>
        </authorList>
    </citation>
    <scope>NUCLEOTIDE SEQUENCE [LARGE SCALE GENOMIC DNA]</scope>
    <source>
        <strain evidence="6 7">3H-10</strain>
    </source>
</reference>
<proteinExistence type="inferred from homology"/>
<dbReference type="GO" id="GO:0016300">
    <property type="term" value="F:tRNA (uridine) methyltransferase activity"/>
    <property type="evidence" value="ECO:0007669"/>
    <property type="project" value="UniProtKB-UniRule"/>
</dbReference>
<dbReference type="InterPro" id="IPR029063">
    <property type="entry name" value="SAM-dependent_MTases_sf"/>
</dbReference>
<dbReference type="Proteomes" id="UP000472971">
    <property type="component" value="Unassembled WGS sequence"/>
</dbReference>
<feature type="binding site" evidence="4">
    <location>
        <position position="36"/>
    </location>
    <ligand>
        <name>S-adenosyl-L-methionine</name>
        <dbReference type="ChEBI" id="CHEBI:59789"/>
    </ligand>
</feature>
<dbReference type="AlphaFoldDB" id="A0A6B3W068"/>
<comment type="similarity">
    <text evidence="4">Belongs to the class I-like SAM-binding methyltransferase superfamily. Cation-dependent O-methyltransferase family.</text>
</comment>
<reference evidence="5 8" key="2">
    <citation type="submission" date="2020-07" db="EMBL/GenBank/DDBJ databases">
        <authorList>
            <person name="Feng H."/>
        </authorList>
    </citation>
    <scope>NUCLEOTIDE SEQUENCE [LARGE SCALE GENOMIC DNA]</scope>
    <source>
        <strain evidence="5">S-12</strain>
        <strain evidence="8">s-12</strain>
    </source>
</reference>
<evidence type="ECO:0000256" key="4">
    <source>
        <dbReference type="HAMAP-Rule" id="MF_02217"/>
    </source>
</evidence>
<comment type="catalytic activity">
    <reaction evidence="4">
        <text>5-hydroxyuridine(34) in tRNA + S-adenosyl-L-methionine = 5-methoxyuridine(34) in tRNA + S-adenosyl-L-homocysteine + H(+)</text>
        <dbReference type="Rhea" id="RHEA:60524"/>
        <dbReference type="Rhea" id="RHEA-COMP:13381"/>
        <dbReference type="Rhea" id="RHEA-COMP:15591"/>
        <dbReference type="ChEBI" id="CHEBI:15378"/>
        <dbReference type="ChEBI" id="CHEBI:57856"/>
        <dbReference type="ChEBI" id="CHEBI:59789"/>
        <dbReference type="ChEBI" id="CHEBI:136877"/>
        <dbReference type="ChEBI" id="CHEBI:143860"/>
    </reaction>
</comment>
<keyword evidence="7" id="KW-1185">Reference proteome</keyword>
<dbReference type="GO" id="GO:0030488">
    <property type="term" value="P:tRNA methylation"/>
    <property type="evidence" value="ECO:0007669"/>
    <property type="project" value="UniProtKB-UniRule"/>
</dbReference>
<evidence type="ECO:0000256" key="3">
    <source>
        <dbReference type="ARBA" id="ARBA00022691"/>
    </source>
</evidence>
<feature type="binding site" evidence="4">
    <location>
        <position position="131"/>
    </location>
    <ligand>
        <name>Mg(2+)</name>
        <dbReference type="ChEBI" id="CHEBI:18420"/>
    </ligand>
</feature>
<comment type="subunit">
    <text evidence="4">Homodimer.</text>
</comment>
<dbReference type="PANTHER" id="PTHR10509">
    <property type="entry name" value="O-METHYLTRANSFERASE-RELATED"/>
    <property type="match status" value="1"/>
</dbReference>
<dbReference type="Proteomes" id="UP000570010">
    <property type="component" value="Unassembled WGS sequence"/>
</dbReference>
<evidence type="ECO:0000256" key="2">
    <source>
        <dbReference type="ARBA" id="ARBA00022679"/>
    </source>
</evidence>
<dbReference type="RefSeq" id="WP_163243295.1">
    <property type="nucleotide sequence ID" value="NZ_JAAIWN010000052.1"/>
</dbReference>
<feature type="binding site" evidence="4">
    <location>
        <position position="158"/>
    </location>
    <ligand>
        <name>Mg(2+)</name>
        <dbReference type="ChEBI" id="CHEBI:18420"/>
    </ligand>
</feature>
<protein>
    <recommendedName>
        <fullName evidence="4">tRNA 5-hydroxyuridine methyltransferase</fullName>
        <ecNumber evidence="4">2.1.1.-</ecNumber>
    </recommendedName>
    <alternativeName>
        <fullName evidence="4">ho5U methyltransferase</fullName>
    </alternativeName>
</protein>
<dbReference type="HAMAP" id="MF_02217">
    <property type="entry name" value="TrmR_methyltr"/>
    <property type="match status" value="1"/>
</dbReference>
<keyword evidence="4" id="KW-0479">Metal-binding</keyword>
<sequence length="217" mass="24787">MEAEKLHEYINKSIPERPSLLIEMEEYAKKNNVPIMELSSMEVLLQILRIQQPKAVLEIGTAIGYSALRMAYALLDTKIVSIERDDDRFSLAEQFIKRSDKQNQIHLIKGDALETVTAVSQFGLFDAIFIDAAKGQYRRFFELYENDLTPDGIIITDNVLFKGLVYNSEKIENKRKKSLVNKITQFNQWLVNNGKYDTVIIPVGDGVAISKKRGDLK</sequence>
<dbReference type="EC" id="2.1.1.-" evidence="4"/>
<feature type="binding site" evidence="4">
    <location>
        <position position="131"/>
    </location>
    <ligand>
        <name>S-adenosyl-L-methionine</name>
        <dbReference type="ChEBI" id="CHEBI:59789"/>
    </ligand>
</feature>
<organism evidence="6 7">
    <name type="scientific">Bacillus aquiflavi</name>
    <dbReference type="NCBI Taxonomy" id="2672567"/>
    <lineage>
        <taxon>Bacteria</taxon>
        <taxon>Bacillati</taxon>
        <taxon>Bacillota</taxon>
        <taxon>Bacilli</taxon>
        <taxon>Bacillales</taxon>
        <taxon>Bacillaceae</taxon>
        <taxon>Bacillus</taxon>
    </lineage>
</organism>
<keyword evidence="3 4" id="KW-0949">S-adenosyl-L-methionine</keyword>
<dbReference type="GO" id="GO:0008757">
    <property type="term" value="F:S-adenosylmethionine-dependent methyltransferase activity"/>
    <property type="evidence" value="ECO:0007669"/>
    <property type="project" value="TreeGrafter"/>
</dbReference>
<keyword evidence="1 4" id="KW-0489">Methyltransferase</keyword>
<feature type="binding site" evidence="4">
    <location>
        <begin position="111"/>
        <end position="112"/>
    </location>
    <ligand>
        <name>S-adenosyl-L-methionine</name>
        <dbReference type="ChEBI" id="CHEBI:59789"/>
    </ligand>
</feature>
<dbReference type="SUPFAM" id="SSF53335">
    <property type="entry name" value="S-adenosyl-L-methionine-dependent methyltransferases"/>
    <property type="match status" value="1"/>
</dbReference>
<evidence type="ECO:0000313" key="7">
    <source>
        <dbReference type="Proteomes" id="UP000472971"/>
    </source>
</evidence>
<gene>
    <name evidence="4" type="primary">trmR</name>
    <name evidence="6" type="ORF">G4D64_15680</name>
    <name evidence="5" type="ORF">H1Z61_15720</name>
</gene>
<dbReference type="EMBL" id="JAAIWN010000052">
    <property type="protein sequence ID" value="NEY82898.1"/>
    <property type="molecule type" value="Genomic_DNA"/>
</dbReference>
<dbReference type="Gene3D" id="3.40.50.150">
    <property type="entry name" value="Vaccinia Virus protein VP39"/>
    <property type="match status" value="1"/>
</dbReference>
<dbReference type="PANTHER" id="PTHR10509:SF14">
    <property type="entry name" value="CAFFEOYL-COA O-METHYLTRANSFERASE 3-RELATED"/>
    <property type="match status" value="1"/>
</dbReference>
<evidence type="ECO:0000256" key="1">
    <source>
        <dbReference type="ARBA" id="ARBA00022603"/>
    </source>
</evidence>
<dbReference type="PROSITE" id="PS51682">
    <property type="entry name" value="SAM_OMT_I"/>
    <property type="match status" value="1"/>
</dbReference>
<feature type="binding site" evidence="4">
    <location>
        <position position="66"/>
    </location>
    <ligand>
        <name>S-adenosyl-L-methionine</name>
        <dbReference type="ChEBI" id="CHEBI:59789"/>
    </ligand>
</feature>
<dbReference type="InterPro" id="IPR002935">
    <property type="entry name" value="SAM_O-MeTrfase"/>
</dbReference>
<dbReference type="InterPro" id="IPR050362">
    <property type="entry name" value="Cation-dep_OMT"/>
</dbReference>
<accession>A0A6B3W068</accession>
<dbReference type="GO" id="GO:0008171">
    <property type="term" value="F:O-methyltransferase activity"/>
    <property type="evidence" value="ECO:0007669"/>
    <property type="project" value="InterPro"/>
</dbReference>
<keyword evidence="2 4" id="KW-0808">Transferase</keyword>
<dbReference type="CDD" id="cd02440">
    <property type="entry name" value="AdoMet_MTases"/>
    <property type="match status" value="1"/>
</dbReference>
<keyword evidence="4" id="KW-0460">Magnesium</keyword>
<dbReference type="InterPro" id="IPR043675">
    <property type="entry name" value="TrmR_methyltr"/>
</dbReference>
<name>A0A6B3W068_9BACI</name>
<dbReference type="EMBL" id="JACEIO010000050">
    <property type="protein sequence ID" value="MBA4538535.1"/>
    <property type="molecule type" value="Genomic_DNA"/>
</dbReference>
<dbReference type="GO" id="GO:0000287">
    <property type="term" value="F:magnesium ion binding"/>
    <property type="evidence" value="ECO:0007669"/>
    <property type="project" value="UniProtKB-UniRule"/>
</dbReference>
<evidence type="ECO:0000313" key="8">
    <source>
        <dbReference type="Proteomes" id="UP000570010"/>
    </source>
</evidence>
<feature type="binding site" evidence="4">
    <location>
        <position position="83"/>
    </location>
    <ligand>
        <name>S-adenosyl-L-methionine</name>
        <dbReference type="ChEBI" id="CHEBI:59789"/>
    </ligand>
</feature>
<feature type="binding site" evidence="4">
    <location>
        <position position="157"/>
    </location>
    <ligand>
        <name>Mg(2+)</name>
        <dbReference type="ChEBI" id="CHEBI:18420"/>
    </ligand>
</feature>
<dbReference type="Pfam" id="PF01596">
    <property type="entry name" value="Methyltransf_3"/>
    <property type="match status" value="1"/>
</dbReference>